<proteinExistence type="predicted"/>
<protein>
    <submittedName>
        <fullName evidence="1">Lipopolysaccharide biosynthesis regulator YciM</fullName>
    </submittedName>
</protein>
<dbReference type="Proteomes" id="UP000559987">
    <property type="component" value="Unassembled WGS sequence"/>
</dbReference>
<gene>
    <name evidence="1" type="ORF">FHS30_000705</name>
</gene>
<organism evidence="1 2">
    <name type="scientific">Simiduia aestuariiviva</name>
    <dbReference type="NCBI Taxonomy" id="1510459"/>
    <lineage>
        <taxon>Bacteria</taxon>
        <taxon>Pseudomonadati</taxon>
        <taxon>Pseudomonadota</taxon>
        <taxon>Gammaproteobacteria</taxon>
        <taxon>Cellvibrionales</taxon>
        <taxon>Cellvibrionaceae</taxon>
        <taxon>Simiduia</taxon>
    </lineage>
</organism>
<dbReference type="RefSeq" id="WP_183908327.1">
    <property type="nucleotide sequence ID" value="NZ_JACHXZ010000001.1"/>
</dbReference>
<evidence type="ECO:0000313" key="1">
    <source>
        <dbReference type="EMBL" id="MBB3167529.1"/>
    </source>
</evidence>
<keyword evidence="2" id="KW-1185">Reference proteome</keyword>
<dbReference type="AlphaFoldDB" id="A0A839ULV6"/>
<dbReference type="EMBL" id="JACHXZ010000001">
    <property type="protein sequence ID" value="MBB3167529.1"/>
    <property type="molecule type" value="Genomic_DNA"/>
</dbReference>
<comment type="caution">
    <text evidence="1">The sequence shown here is derived from an EMBL/GenBank/DDBJ whole genome shotgun (WGS) entry which is preliminary data.</text>
</comment>
<name>A0A839ULV6_9GAMM</name>
<reference evidence="1 2" key="1">
    <citation type="submission" date="2020-08" db="EMBL/GenBank/DDBJ databases">
        <title>Genomic Encyclopedia of Type Strains, Phase III (KMG-III): the genomes of soil and plant-associated and newly described type strains.</title>
        <authorList>
            <person name="Whitman W."/>
        </authorList>
    </citation>
    <scope>NUCLEOTIDE SEQUENCE [LARGE SCALE GENOMIC DNA]</scope>
    <source>
        <strain evidence="1 2">CECT 8571</strain>
    </source>
</reference>
<evidence type="ECO:0000313" key="2">
    <source>
        <dbReference type="Proteomes" id="UP000559987"/>
    </source>
</evidence>
<sequence>MSEQSPSEQPPHESPQRDRIKRLVSEVKSELNHAGAKLGDLDEQMHEVAERLSRASEVARLQAHLAAMDSKAALISGRQKARTLAQRALRNSHTQWDHLVLQAHLAKMDLGSFVEGPGAELVRGVKTAGRRAEHELHLAMREMSKHMDDIAQHMRREV</sequence>
<accession>A0A839ULV6</accession>